<dbReference type="Pfam" id="PF00571">
    <property type="entry name" value="CBS"/>
    <property type="match status" value="2"/>
</dbReference>
<feature type="domain" description="CBS" evidence="4">
    <location>
        <begin position="10"/>
        <end position="68"/>
    </location>
</feature>
<accession>A0A1I3KUB7</accession>
<dbReference type="RefSeq" id="WP_091504154.1">
    <property type="nucleotide sequence ID" value="NZ_CBDRCA010000022.1"/>
</dbReference>
<organism evidence="5 6">
    <name type="scientific">Amycolatopsis sacchari</name>
    <dbReference type="NCBI Taxonomy" id="115433"/>
    <lineage>
        <taxon>Bacteria</taxon>
        <taxon>Bacillati</taxon>
        <taxon>Actinomycetota</taxon>
        <taxon>Actinomycetes</taxon>
        <taxon>Pseudonocardiales</taxon>
        <taxon>Pseudonocardiaceae</taxon>
        <taxon>Amycolatopsis</taxon>
    </lineage>
</organism>
<dbReference type="Proteomes" id="UP000199025">
    <property type="component" value="Unassembled WGS sequence"/>
</dbReference>
<evidence type="ECO:0000256" key="2">
    <source>
        <dbReference type="PROSITE-ProRule" id="PRU00703"/>
    </source>
</evidence>
<dbReference type="PANTHER" id="PTHR43080:SF29">
    <property type="entry name" value="OS02G0818000 PROTEIN"/>
    <property type="match status" value="1"/>
</dbReference>
<dbReference type="Gene3D" id="3.30.1340.30">
    <property type="match status" value="1"/>
</dbReference>
<dbReference type="InterPro" id="IPR000644">
    <property type="entry name" value="CBS_dom"/>
</dbReference>
<dbReference type="Gene3D" id="3.10.580.10">
    <property type="entry name" value="CBS-domain"/>
    <property type="match status" value="1"/>
</dbReference>
<dbReference type="InterPro" id="IPR017080">
    <property type="entry name" value="UCP036990_CBS_BON"/>
</dbReference>
<feature type="domain" description="BON" evidence="3">
    <location>
        <begin position="137"/>
        <end position="206"/>
    </location>
</feature>
<feature type="domain" description="CBS" evidence="4">
    <location>
        <begin position="84"/>
        <end position="140"/>
    </location>
</feature>
<evidence type="ECO:0000259" key="3">
    <source>
        <dbReference type="PROSITE" id="PS50914"/>
    </source>
</evidence>
<protein>
    <submittedName>
        <fullName evidence="5">BON domain-containing protein</fullName>
    </submittedName>
</protein>
<reference evidence="5 6" key="1">
    <citation type="submission" date="2016-10" db="EMBL/GenBank/DDBJ databases">
        <authorList>
            <person name="de Groot N.N."/>
        </authorList>
    </citation>
    <scope>NUCLEOTIDE SEQUENCE [LARGE SCALE GENOMIC DNA]</scope>
    <source>
        <strain evidence="5 6">DSM 44468</strain>
    </source>
</reference>
<evidence type="ECO:0000256" key="1">
    <source>
        <dbReference type="ARBA" id="ARBA00023122"/>
    </source>
</evidence>
<dbReference type="PANTHER" id="PTHR43080">
    <property type="entry name" value="CBS DOMAIN-CONTAINING PROTEIN CBSX3, MITOCHONDRIAL"/>
    <property type="match status" value="1"/>
</dbReference>
<dbReference type="AlphaFoldDB" id="A0A1I3KUB7"/>
<keyword evidence="1 2" id="KW-0129">CBS domain</keyword>
<evidence type="ECO:0000259" key="4">
    <source>
        <dbReference type="PROSITE" id="PS51371"/>
    </source>
</evidence>
<dbReference type="PROSITE" id="PS51371">
    <property type="entry name" value="CBS"/>
    <property type="match status" value="2"/>
</dbReference>
<dbReference type="PIRSF" id="PIRSF036990">
    <property type="entry name" value="UCP036990_CBS_BON"/>
    <property type="match status" value="1"/>
</dbReference>
<dbReference type="SMART" id="SM00116">
    <property type="entry name" value="CBS"/>
    <property type="match status" value="2"/>
</dbReference>
<gene>
    <name evidence="5" type="ORF">SAMN05421835_101696</name>
</gene>
<dbReference type="InterPro" id="IPR046342">
    <property type="entry name" value="CBS_dom_sf"/>
</dbReference>
<dbReference type="PROSITE" id="PS50914">
    <property type="entry name" value="BON"/>
    <property type="match status" value="1"/>
</dbReference>
<dbReference type="SUPFAM" id="SSF54631">
    <property type="entry name" value="CBS-domain pair"/>
    <property type="match status" value="1"/>
</dbReference>
<proteinExistence type="predicted"/>
<evidence type="ECO:0000313" key="6">
    <source>
        <dbReference type="Proteomes" id="UP000199025"/>
    </source>
</evidence>
<dbReference type="CDD" id="cd04586">
    <property type="entry name" value="CBS_pair_BON_assoc"/>
    <property type="match status" value="1"/>
</dbReference>
<evidence type="ECO:0000313" key="5">
    <source>
        <dbReference type="EMBL" id="SFI75970.1"/>
    </source>
</evidence>
<sequence>MRRLLVRDLMTTAVRSVRRTTPVKDVVGILVGAGISAVPVVDDERTVVGVVSEADLMDKEVPAGRWAGRYRRARSSARTAEDLMAAPVSTIGPEESIVEAARRMSRRHVKRLPVVDRYGKLEGVLSRSDIVRIFARGDEELREEIAVEVFERALCVPEGDVSIEVTDGVVTLTGRLKRRSAVPIAETLTRQVPGVVDVVCRLSFDFDDSHVRAQEPTNRGVWPR</sequence>
<keyword evidence="6" id="KW-1185">Reference proteome</keyword>
<dbReference type="InterPro" id="IPR007055">
    <property type="entry name" value="BON_dom"/>
</dbReference>
<dbReference type="InterPro" id="IPR051257">
    <property type="entry name" value="Diverse_CBS-Domain"/>
</dbReference>
<dbReference type="Pfam" id="PF04972">
    <property type="entry name" value="BON"/>
    <property type="match status" value="1"/>
</dbReference>
<name>A0A1I3KUB7_9PSEU</name>
<dbReference type="OrthoDB" id="2111978at2"/>
<dbReference type="EMBL" id="FORP01000001">
    <property type="protein sequence ID" value="SFI75970.1"/>
    <property type="molecule type" value="Genomic_DNA"/>
</dbReference>
<dbReference type="STRING" id="115433.SAMN05421835_101696"/>